<feature type="transmembrane region" description="Helical" evidence="7">
    <location>
        <begin position="176"/>
        <end position="197"/>
    </location>
</feature>
<keyword evidence="5 7" id="KW-1133">Transmembrane helix</keyword>
<protein>
    <recommendedName>
        <fullName evidence="8">Major facilitator superfamily (MFS) profile domain-containing protein</fullName>
    </recommendedName>
</protein>
<evidence type="ECO:0000256" key="1">
    <source>
        <dbReference type="ARBA" id="ARBA00004651"/>
    </source>
</evidence>
<proteinExistence type="predicted"/>
<sequence length="407" mass="41602">MTLPHTAQALRPLRLTSWPPQVRLALAGTVLTHVLGFANAFLAYALTHRGLNSAAVSAVLSAYGAGWIAGQLAFGHLTDTLGRRRTLILANAASAVVLITLPLLHALPALLTGAFVLGAVLDGSRPAVSALINDQLADSAQRTRVNGWRHWCLNAGAALAGATGGLIADRYGYGPLFVANAASCAAFAVLAAVLLPVEPHRTRHHRHEGPGLASLLGDDRLHWLLAGSLCAFTCAVSLTSALPILMVQDRLPAADYGLANAANALAVLALTPPLTVVLTRRARRTPLVADLAVGSLILGAGMGGCALAHTTPGYLTAVVAATPGEIILAVAAYDVLARIAPAHLQGRYQGALGMALASAGLLAPALTSLALHLGGRPAVGLALAALGVLGALCCLPLHHRMPKGMSS</sequence>
<reference evidence="9 10" key="1">
    <citation type="submission" date="2016-10" db="EMBL/GenBank/DDBJ databases">
        <title>Genome sequence of Streptomyces gilvigriseus MUSC 26.</title>
        <authorList>
            <person name="Lee L.-H."/>
            <person name="Ser H.-L."/>
        </authorList>
    </citation>
    <scope>NUCLEOTIDE SEQUENCE [LARGE SCALE GENOMIC DNA]</scope>
    <source>
        <strain evidence="9 10">MUSC 26</strain>
    </source>
</reference>
<gene>
    <name evidence="9" type="ORF">BIV57_18800</name>
</gene>
<feature type="transmembrane region" description="Helical" evidence="7">
    <location>
        <begin position="315"/>
        <end position="336"/>
    </location>
</feature>
<dbReference type="EMBL" id="MLCF01000121">
    <property type="protein sequence ID" value="OIV35979.1"/>
    <property type="molecule type" value="Genomic_DNA"/>
</dbReference>
<dbReference type="InterPro" id="IPR011701">
    <property type="entry name" value="MFS"/>
</dbReference>
<keyword evidence="3" id="KW-1003">Cell membrane</keyword>
<keyword evidence="4 7" id="KW-0812">Transmembrane</keyword>
<feature type="domain" description="Major facilitator superfamily (MFS) profile" evidence="8">
    <location>
        <begin position="20"/>
        <end position="402"/>
    </location>
</feature>
<keyword evidence="6 7" id="KW-0472">Membrane</keyword>
<evidence type="ECO:0000313" key="10">
    <source>
        <dbReference type="Proteomes" id="UP000243342"/>
    </source>
</evidence>
<feature type="transmembrane region" description="Helical" evidence="7">
    <location>
        <begin position="24"/>
        <end position="47"/>
    </location>
</feature>
<feature type="transmembrane region" description="Helical" evidence="7">
    <location>
        <begin position="377"/>
        <end position="397"/>
    </location>
</feature>
<dbReference type="Gene3D" id="1.20.1250.20">
    <property type="entry name" value="MFS general substrate transporter like domains"/>
    <property type="match status" value="1"/>
</dbReference>
<keyword evidence="10" id="KW-1185">Reference proteome</keyword>
<feature type="transmembrane region" description="Helical" evidence="7">
    <location>
        <begin position="86"/>
        <end position="107"/>
    </location>
</feature>
<dbReference type="InterPro" id="IPR050171">
    <property type="entry name" value="MFS_Transporters"/>
</dbReference>
<evidence type="ECO:0000256" key="2">
    <source>
        <dbReference type="ARBA" id="ARBA00022448"/>
    </source>
</evidence>
<evidence type="ECO:0000259" key="8">
    <source>
        <dbReference type="PROSITE" id="PS50850"/>
    </source>
</evidence>
<dbReference type="Pfam" id="PF07690">
    <property type="entry name" value="MFS_1"/>
    <property type="match status" value="1"/>
</dbReference>
<dbReference type="AlphaFoldDB" id="A0A1J7BBE8"/>
<feature type="transmembrane region" description="Helical" evidence="7">
    <location>
        <begin position="291"/>
        <end position="309"/>
    </location>
</feature>
<evidence type="ECO:0000313" key="9">
    <source>
        <dbReference type="EMBL" id="OIV35979.1"/>
    </source>
</evidence>
<accession>A0A1J7BBE8</accession>
<dbReference type="PROSITE" id="PS50850">
    <property type="entry name" value="MFS"/>
    <property type="match status" value="1"/>
</dbReference>
<feature type="transmembrane region" description="Helical" evidence="7">
    <location>
        <begin position="348"/>
        <end position="371"/>
    </location>
</feature>
<dbReference type="SUPFAM" id="SSF103473">
    <property type="entry name" value="MFS general substrate transporter"/>
    <property type="match status" value="1"/>
</dbReference>
<evidence type="ECO:0000256" key="5">
    <source>
        <dbReference type="ARBA" id="ARBA00022989"/>
    </source>
</evidence>
<name>A0A1J7BBE8_9ACTN</name>
<dbReference type="Proteomes" id="UP000243342">
    <property type="component" value="Unassembled WGS sequence"/>
</dbReference>
<dbReference type="STRING" id="1428644.BIV57_18800"/>
<feature type="transmembrane region" description="Helical" evidence="7">
    <location>
        <begin position="258"/>
        <end position="279"/>
    </location>
</feature>
<comment type="caution">
    <text evidence="9">The sequence shown here is derived from an EMBL/GenBank/DDBJ whole genome shotgun (WGS) entry which is preliminary data.</text>
</comment>
<dbReference type="InterPro" id="IPR020846">
    <property type="entry name" value="MFS_dom"/>
</dbReference>
<keyword evidence="2" id="KW-0813">Transport</keyword>
<evidence type="ECO:0000256" key="7">
    <source>
        <dbReference type="SAM" id="Phobius"/>
    </source>
</evidence>
<evidence type="ECO:0000256" key="6">
    <source>
        <dbReference type="ARBA" id="ARBA00023136"/>
    </source>
</evidence>
<dbReference type="InterPro" id="IPR036259">
    <property type="entry name" value="MFS_trans_sf"/>
</dbReference>
<organism evidence="9 10">
    <name type="scientific">Mangrovactinospora gilvigrisea</name>
    <dbReference type="NCBI Taxonomy" id="1428644"/>
    <lineage>
        <taxon>Bacteria</taxon>
        <taxon>Bacillati</taxon>
        <taxon>Actinomycetota</taxon>
        <taxon>Actinomycetes</taxon>
        <taxon>Kitasatosporales</taxon>
        <taxon>Streptomycetaceae</taxon>
        <taxon>Mangrovactinospora</taxon>
    </lineage>
</organism>
<evidence type="ECO:0000256" key="3">
    <source>
        <dbReference type="ARBA" id="ARBA00022475"/>
    </source>
</evidence>
<dbReference type="GO" id="GO:0022857">
    <property type="term" value="F:transmembrane transporter activity"/>
    <property type="evidence" value="ECO:0007669"/>
    <property type="project" value="InterPro"/>
</dbReference>
<feature type="transmembrane region" description="Helical" evidence="7">
    <location>
        <begin position="223"/>
        <end position="246"/>
    </location>
</feature>
<feature type="transmembrane region" description="Helical" evidence="7">
    <location>
        <begin position="53"/>
        <end position="74"/>
    </location>
</feature>
<dbReference type="GO" id="GO:0005886">
    <property type="term" value="C:plasma membrane"/>
    <property type="evidence" value="ECO:0007669"/>
    <property type="project" value="UniProtKB-SubCell"/>
</dbReference>
<comment type="subcellular location">
    <subcellularLocation>
        <location evidence="1">Cell membrane</location>
        <topology evidence="1">Multi-pass membrane protein</topology>
    </subcellularLocation>
</comment>
<dbReference type="PANTHER" id="PTHR23517:SF3">
    <property type="entry name" value="INTEGRAL MEMBRANE TRANSPORT PROTEIN"/>
    <property type="match status" value="1"/>
</dbReference>
<evidence type="ECO:0000256" key="4">
    <source>
        <dbReference type="ARBA" id="ARBA00022692"/>
    </source>
</evidence>
<dbReference type="PANTHER" id="PTHR23517">
    <property type="entry name" value="RESISTANCE PROTEIN MDTM, PUTATIVE-RELATED-RELATED"/>
    <property type="match status" value="1"/>
</dbReference>